<feature type="transmembrane region" description="Helical" evidence="1">
    <location>
        <begin position="21"/>
        <end position="42"/>
    </location>
</feature>
<accession>A0A6A4VBV0</accession>
<sequence length="325" mass="35086">MGEADSWSAGDGQRTVSELDLLLWVTVISVTMNVIGLGGWLLEAARNCGRARSEKKATAPPVCQPAAGTDGFKMYRVIDLVLSQALALYALALLLWLPLLDQSFLPASERVSRYMVPAICVAIGRHVFFCCRGWRAGRSAVPSLTHAVSAVCYCLFLATQTTLVLAALALTTEIGNIYTHLMAIVGERRAGRFPSWVPALGVILAIVFDGLVYLVVLALALARRSPMTMPPLDITLFFFFTTYSFIMNTYSIYLVMASFFNSVLEARVSQVLRGRGRGRAGPVPAQALANMRSSLSTTRPADGAPEPATGEVKCSDKALLVSNMA</sequence>
<dbReference type="AlphaFoldDB" id="A0A6A4VBV0"/>
<gene>
    <name evidence="2" type="ORF">FJT64_001430</name>
</gene>
<keyword evidence="1" id="KW-0812">Transmembrane</keyword>
<dbReference type="EMBL" id="VIIS01002164">
    <property type="protein sequence ID" value="KAF0287792.1"/>
    <property type="molecule type" value="Genomic_DNA"/>
</dbReference>
<proteinExistence type="predicted"/>
<evidence type="ECO:0000256" key="1">
    <source>
        <dbReference type="SAM" id="Phobius"/>
    </source>
</evidence>
<evidence type="ECO:0000313" key="2">
    <source>
        <dbReference type="EMBL" id="KAF0287792.1"/>
    </source>
</evidence>
<feature type="transmembrane region" description="Helical" evidence="1">
    <location>
        <begin position="234"/>
        <end position="260"/>
    </location>
</feature>
<keyword evidence="1" id="KW-0472">Membrane</keyword>
<name>A0A6A4VBV0_AMPAM</name>
<feature type="transmembrane region" description="Helical" evidence="1">
    <location>
        <begin position="111"/>
        <end position="128"/>
    </location>
</feature>
<feature type="transmembrane region" description="Helical" evidence="1">
    <location>
        <begin position="80"/>
        <end position="99"/>
    </location>
</feature>
<protein>
    <submittedName>
        <fullName evidence="2">Uncharacterized protein</fullName>
    </submittedName>
</protein>
<evidence type="ECO:0000313" key="3">
    <source>
        <dbReference type="Proteomes" id="UP000440578"/>
    </source>
</evidence>
<dbReference type="OrthoDB" id="6393945at2759"/>
<reference evidence="2 3" key="1">
    <citation type="submission" date="2019-07" db="EMBL/GenBank/DDBJ databases">
        <title>Draft genome assembly of a fouling barnacle, Amphibalanus amphitrite (Darwin, 1854): The first reference genome for Thecostraca.</title>
        <authorList>
            <person name="Kim W."/>
        </authorList>
    </citation>
    <scope>NUCLEOTIDE SEQUENCE [LARGE SCALE GENOMIC DNA]</scope>
    <source>
        <strain evidence="2">SNU_AA5</strain>
        <tissue evidence="2">Soma without cirri and trophi</tissue>
    </source>
</reference>
<keyword evidence="3" id="KW-1185">Reference proteome</keyword>
<comment type="caution">
    <text evidence="2">The sequence shown here is derived from an EMBL/GenBank/DDBJ whole genome shotgun (WGS) entry which is preliminary data.</text>
</comment>
<keyword evidence="1" id="KW-1133">Transmembrane helix</keyword>
<dbReference type="Proteomes" id="UP000440578">
    <property type="component" value="Unassembled WGS sequence"/>
</dbReference>
<feature type="transmembrane region" description="Helical" evidence="1">
    <location>
        <begin position="197"/>
        <end position="222"/>
    </location>
</feature>
<organism evidence="2 3">
    <name type="scientific">Amphibalanus amphitrite</name>
    <name type="common">Striped barnacle</name>
    <name type="synonym">Balanus amphitrite</name>
    <dbReference type="NCBI Taxonomy" id="1232801"/>
    <lineage>
        <taxon>Eukaryota</taxon>
        <taxon>Metazoa</taxon>
        <taxon>Ecdysozoa</taxon>
        <taxon>Arthropoda</taxon>
        <taxon>Crustacea</taxon>
        <taxon>Multicrustacea</taxon>
        <taxon>Cirripedia</taxon>
        <taxon>Thoracica</taxon>
        <taxon>Thoracicalcarea</taxon>
        <taxon>Balanomorpha</taxon>
        <taxon>Balanoidea</taxon>
        <taxon>Balanidae</taxon>
        <taxon>Amphibalaninae</taxon>
        <taxon>Amphibalanus</taxon>
    </lineage>
</organism>